<dbReference type="Proteomes" id="UP000562352">
    <property type="component" value="Unassembled WGS sequence"/>
</dbReference>
<dbReference type="EMBL" id="JACHJJ010000012">
    <property type="protein sequence ID" value="MBB5964590.1"/>
    <property type="molecule type" value="Genomic_DNA"/>
</dbReference>
<proteinExistence type="predicted"/>
<gene>
    <name evidence="2" type="ORF">FHS22_003874</name>
</gene>
<sequence>MLTLPLAGVLLASALRPTRTEKAVRRARRREFLKQLRLAVRKEKAERSERHAMQVRQPREGRPRTRRPSRR</sequence>
<dbReference type="RefSeq" id="WP_184943511.1">
    <property type="nucleotide sequence ID" value="NZ_BAAAWZ010000001.1"/>
</dbReference>
<name>A0A841D445_PLAVE</name>
<accession>A0A841D445</accession>
<reference evidence="2 3" key="1">
    <citation type="submission" date="2020-08" db="EMBL/GenBank/DDBJ databases">
        <title>Genomic Encyclopedia of Type Strains, Phase III (KMG-III): the genomes of soil and plant-associated and newly described type strains.</title>
        <authorList>
            <person name="Whitman W."/>
        </authorList>
    </citation>
    <scope>NUCLEOTIDE SEQUENCE [LARGE SCALE GENOMIC DNA]</scope>
    <source>
        <strain evidence="2 3">CECT 3303</strain>
    </source>
</reference>
<evidence type="ECO:0000313" key="3">
    <source>
        <dbReference type="Proteomes" id="UP000562352"/>
    </source>
</evidence>
<organism evidence="2 3">
    <name type="scientific">Planomonospora venezuelensis</name>
    <dbReference type="NCBI Taxonomy" id="1999"/>
    <lineage>
        <taxon>Bacteria</taxon>
        <taxon>Bacillati</taxon>
        <taxon>Actinomycetota</taxon>
        <taxon>Actinomycetes</taxon>
        <taxon>Streptosporangiales</taxon>
        <taxon>Streptosporangiaceae</taxon>
        <taxon>Planomonospora</taxon>
    </lineage>
</organism>
<evidence type="ECO:0000313" key="2">
    <source>
        <dbReference type="EMBL" id="MBB5964590.1"/>
    </source>
</evidence>
<evidence type="ECO:0000256" key="1">
    <source>
        <dbReference type="SAM" id="MobiDB-lite"/>
    </source>
</evidence>
<feature type="region of interest" description="Disordered" evidence="1">
    <location>
        <begin position="41"/>
        <end position="71"/>
    </location>
</feature>
<keyword evidence="3" id="KW-1185">Reference proteome</keyword>
<comment type="caution">
    <text evidence="2">The sequence shown here is derived from an EMBL/GenBank/DDBJ whole genome shotgun (WGS) entry which is preliminary data.</text>
</comment>
<protein>
    <submittedName>
        <fullName evidence="2">Uncharacterized protein</fullName>
    </submittedName>
</protein>
<feature type="compositionally biased region" description="Basic and acidic residues" evidence="1">
    <location>
        <begin position="41"/>
        <end position="63"/>
    </location>
</feature>
<dbReference type="AlphaFoldDB" id="A0A841D445"/>